<dbReference type="Proteomes" id="UP000600365">
    <property type="component" value="Unassembled WGS sequence"/>
</dbReference>
<dbReference type="InterPro" id="IPR034139">
    <property type="entry name" value="TOPRIM_OLD"/>
</dbReference>
<sequence length="204" mass="22244">MADMRSFRDAVMAWAAGGSGDLAYELATLLPVEGAVLLEGPSDVAAVEALAEGYGRDLAAEAVCVLAMGGAMNVTRFIDRLGPNGLNLQLTGLCDERERGYYARAWARAGLPPHFFVCDADLEDELIRALGVERVAELIQQEGDLRPLQIFLSQPAQRGRSSQQQLRRFLGTKKGRKIHYGRVLVDALPHERVPAPLADLLDFV</sequence>
<gene>
    <name evidence="2" type="ORF">GCM10011579_092730</name>
</gene>
<reference evidence="2 3" key="1">
    <citation type="journal article" date="2014" name="Int. J. Syst. Evol. Microbiol.">
        <title>Complete genome sequence of Corynebacterium casei LMG S-19264T (=DSM 44701T), isolated from a smear-ripened cheese.</title>
        <authorList>
            <consortium name="US DOE Joint Genome Institute (JGI-PGF)"/>
            <person name="Walter F."/>
            <person name="Albersmeier A."/>
            <person name="Kalinowski J."/>
            <person name="Ruckert C."/>
        </authorList>
    </citation>
    <scope>NUCLEOTIDE SEQUENCE [LARGE SCALE GENOMIC DNA]</scope>
    <source>
        <strain evidence="2 3">CGMCC 4.7111</strain>
    </source>
</reference>
<evidence type="ECO:0000313" key="2">
    <source>
        <dbReference type="EMBL" id="GGN93844.1"/>
    </source>
</evidence>
<name>A0A917YE95_9ACTN</name>
<keyword evidence="3" id="KW-1185">Reference proteome</keyword>
<dbReference type="RefSeq" id="WP_189192196.1">
    <property type="nucleotide sequence ID" value="NZ_BMMM01000029.1"/>
</dbReference>
<accession>A0A917YE95</accession>
<dbReference type="AlphaFoldDB" id="A0A917YE95"/>
<proteinExistence type="predicted"/>
<dbReference type="EMBL" id="BMMM01000029">
    <property type="protein sequence ID" value="GGN93844.1"/>
    <property type="molecule type" value="Genomic_DNA"/>
</dbReference>
<evidence type="ECO:0000259" key="1">
    <source>
        <dbReference type="Pfam" id="PF20469"/>
    </source>
</evidence>
<comment type="caution">
    <text evidence="2">The sequence shown here is derived from an EMBL/GenBank/DDBJ whole genome shotgun (WGS) entry which is preliminary data.</text>
</comment>
<organism evidence="2 3">
    <name type="scientific">Streptomyces albiflavescens</name>
    <dbReference type="NCBI Taxonomy" id="1623582"/>
    <lineage>
        <taxon>Bacteria</taxon>
        <taxon>Bacillati</taxon>
        <taxon>Actinomycetota</taxon>
        <taxon>Actinomycetes</taxon>
        <taxon>Kitasatosporales</taxon>
        <taxon>Streptomycetaceae</taxon>
        <taxon>Streptomyces</taxon>
    </lineage>
</organism>
<evidence type="ECO:0000313" key="3">
    <source>
        <dbReference type="Proteomes" id="UP000600365"/>
    </source>
</evidence>
<feature type="domain" description="OLD protein-like TOPRIM" evidence="1">
    <location>
        <begin position="34"/>
        <end position="81"/>
    </location>
</feature>
<dbReference type="Pfam" id="PF20469">
    <property type="entry name" value="OLD-like_TOPRIM"/>
    <property type="match status" value="1"/>
</dbReference>
<protein>
    <recommendedName>
        <fullName evidence="1">OLD protein-like TOPRIM domain-containing protein</fullName>
    </recommendedName>
</protein>